<evidence type="ECO:0000313" key="1">
    <source>
        <dbReference type="EMBL" id="MBC5646386.1"/>
    </source>
</evidence>
<gene>
    <name evidence="1" type="ORF">H8S77_26335</name>
</gene>
<reference evidence="1 2" key="1">
    <citation type="submission" date="2020-08" db="EMBL/GenBank/DDBJ databases">
        <title>Genome public.</title>
        <authorList>
            <person name="Liu C."/>
            <person name="Sun Q."/>
        </authorList>
    </citation>
    <scope>NUCLEOTIDE SEQUENCE [LARGE SCALE GENOMIC DNA]</scope>
    <source>
        <strain evidence="1 2">BX2</strain>
    </source>
</reference>
<comment type="caution">
    <text evidence="1">The sequence shown here is derived from an EMBL/GenBank/DDBJ whole genome shotgun (WGS) entry which is preliminary data.</text>
</comment>
<protein>
    <submittedName>
        <fullName evidence="1">Uncharacterized protein</fullName>
    </submittedName>
</protein>
<proteinExistence type="predicted"/>
<organism evidence="1 2">
    <name type="scientific">Parabacteroides segnis</name>
    <dbReference type="NCBI Taxonomy" id="2763058"/>
    <lineage>
        <taxon>Bacteria</taxon>
        <taxon>Pseudomonadati</taxon>
        <taxon>Bacteroidota</taxon>
        <taxon>Bacteroidia</taxon>
        <taxon>Bacteroidales</taxon>
        <taxon>Tannerellaceae</taxon>
        <taxon>Parabacteroides</taxon>
    </lineage>
</organism>
<accession>A0ABR7EAN3</accession>
<dbReference type="Proteomes" id="UP000644010">
    <property type="component" value="Unassembled WGS sequence"/>
</dbReference>
<dbReference type="RefSeq" id="WP_186961862.1">
    <property type="nucleotide sequence ID" value="NZ_JACOOI010000055.1"/>
</dbReference>
<keyword evidence="2" id="KW-1185">Reference proteome</keyword>
<dbReference type="EMBL" id="JACOOI010000055">
    <property type="protein sequence ID" value="MBC5646386.1"/>
    <property type="molecule type" value="Genomic_DNA"/>
</dbReference>
<name>A0ABR7EAN3_9BACT</name>
<evidence type="ECO:0000313" key="2">
    <source>
        <dbReference type="Proteomes" id="UP000644010"/>
    </source>
</evidence>
<sequence length="304" mass="35514">MYGLKYKSISRLDLCYDCNDFVGGMSPRRLINSFLSGRFLKNGQPSYTLQGDTMSDKRDQLVDAIIGALREQSPENENDTKRILQSVVNERIKRTDDSRCTLRGSAKNVRDINYISFGSRSSAVCTYMYNKTKELREVKEKPYIRQLWKLNGIDDSRDVWRVEISIKSDAKTLLKTDTGEIFTISTDMLKLQADIESLFYIYADKYFDFRINDLTKNKSRMKSVSIFEHMPVITTRPVRLTLRQDVTKADKIFLRKLVNIENEIPFPTEQFIDALRIVQYEYTFSKNLAAFLAYKAYPEIRRRP</sequence>